<name>A0A2C5XT36_9HYPO</name>
<comment type="caution">
    <text evidence="2">The sequence shown here is derived from an EMBL/GenBank/DDBJ whole genome shotgun (WGS) entry which is preliminary data.</text>
</comment>
<accession>A0A2C5XT36</accession>
<proteinExistence type="predicted"/>
<feature type="compositionally biased region" description="Basic and acidic residues" evidence="1">
    <location>
        <begin position="18"/>
        <end position="34"/>
    </location>
</feature>
<reference evidence="2 3" key="1">
    <citation type="submission" date="2017-06" db="EMBL/GenBank/DDBJ databases">
        <title>Ant-infecting Ophiocordyceps genomes reveal a high diversity of potential behavioral manipulation genes and a possible major role for enterotoxins.</title>
        <authorList>
            <person name="De Bekker C."/>
            <person name="Evans H.C."/>
            <person name="Brachmann A."/>
            <person name="Hughes D.P."/>
        </authorList>
    </citation>
    <scope>NUCLEOTIDE SEQUENCE [LARGE SCALE GENOMIC DNA]</scope>
    <source>
        <strain evidence="2 3">Map64</strain>
    </source>
</reference>
<feature type="compositionally biased region" description="Pro residues" evidence="1">
    <location>
        <begin position="201"/>
        <end position="210"/>
    </location>
</feature>
<feature type="region of interest" description="Disordered" evidence="1">
    <location>
        <begin position="198"/>
        <end position="237"/>
    </location>
</feature>
<gene>
    <name evidence="2" type="ORF">CDD81_1647</name>
</gene>
<evidence type="ECO:0000256" key="1">
    <source>
        <dbReference type="SAM" id="MobiDB-lite"/>
    </source>
</evidence>
<sequence length="250" mass="27327">MWKHSDMLCHGGGLAAKGKPEVRQDSKSDGEEGQKVPIQMDGWRGICEVSGVTVVGPAGCDLPWIFDLHTRASMIAYCISLDAGLAKRRVKRRIKGTVNKSMEKRQRAGRASANKQRIDAKGTKEYCNKRDRIDRGKATGVGACPVSADRARYADMHPDLLSSASHGRRGRAWSSRHNSDHASVGTSTWTMIDGWLQQQGKPPPAPPLAPGIPSAGARTRRRAPSSACGGYQDREGHCGQQRTCRWCREP</sequence>
<dbReference type="EMBL" id="NJET01000146">
    <property type="protein sequence ID" value="PHH60435.1"/>
    <property type="molecule type" value="Genomic_DNA"/>
</dbReference>
<dbReference type="Proteomes" id="UP000226192">
    <property type="component" value="Unassembled WGS sequence"/>
</dbReference>
<organism evidence="2 3">
    <name type="scientific">Ophiocordyceps australis</name>
    <dbReference type="NCBI Taxonomy" id="1399860"/>
    <lineage>
        <taxon>Eukaryota</taxon>
        <taxon>Fungi</taxon>
        <taxon>Dikarya</taxon>
        <taxon>Ascomycota</taxon>
        <taxon>Pezizomycotina</taxon>
        <taxon>Sordariomycetes</taxon>
        <taxon>Hypocreomycetidae</taxon>
        <taxon>Hypocreales</taxon>
        <taxon>Ophiocordycipitaceae</taxon>
        <taxon>Ophiocordyceps</taxon>
    </lineage>
</organism>
<evidence type="ECO:0000313" key="2">
    <source>
        <dbReference type="EMBL" id="PHH60435.1"/>
    </source>
</evidence>
<dbReference type="AlphaFoldDB" id="A0A2C5XT36"/>
<evidence type="ECO:0000313" key="3">
    <source>
        <dbReference type="Proteomes" id="UP000226192"/>
    </source>
</evidence>
<protein>
    <submittedName>
        <fullName evidence="2">Uncharacterized protein</fullName>
    </submittedName>
</protein>
<keyword evidence="3" id="KW-1185">Reference proteome</keyword>
<feature type="region of interest" description="Disordered" evidence="1">
    <location>
        <begin position="162"/>
        <end position="184"/>
    </location>
</feature>
<feature type="region of interest" description="Disordered" evidence="1">
    <location>
        <begin position="12"/>
        <end position="35"/>
    </location>
</feature>